<dbReference type="Pfam" id="PF01595">
    <property type="entry name" value="CNNM"/>
    <property type="match status" value="1"/>
</dbReference>
<dbReference type="InterPro" id="IPR046342">
    <property type="entry name" value="CBS_dom_sf"/>
</dbReference>
<dbReference type="PANTHER" id="PTHR22777:SF17">
    <property type="entry name" value="UPF0053 PROTEIN SLL0260"/>
    <property type="match status" value="1"/>
</dbReference>
<dbReference type="PROSITE" id="PS51371">
    <property type="entry name" value="CBS"/>
    <property type="match status" value="2"/>
</dbReference>
<proteinExistence type="predicted"/>
<dbReference type="InterPro" id="IPR044751">
    <property type="entry name" value="Ion_transp-like_CBS"/>
</dbReference>
<comment type="subcellular location">
    <subcellularLocation>
        <location evidence="1">Membrane</location>
        <topology evidence="1">Multi-pass membrane protein</topology>
    </subcellularLocation>
</comment>
<feature type="transmembrane region" description="Helical" evidence="9">
    <location>
        <begin position="91"/>
        <end position="107"/>
    </location>
</feature>
<dbReference type="SMART" id="SM01091">
    <property type="entry name" value="CorC_HlyC"/>
    <property type="match status" value="1"/>
</dbReference>
<dbReference type="AlphaFoldDB" id="A0A7C5AKF6"/>
<evidence type="ECO:0000256" key="8">
    <source>
        <dbReference type="PROSITE-ProRule" id="PRU01193"/>
    </source>
</evidence>
<dbReference type="SUPFAM" id="SSF54631">
    <property type="entry name" value="CBS-domain pair"/>
    <property type="match status" value="1"/>
</dbReference>
<evidence type="ECO:0000259" key="10">
    <source>
        <dbReference type="PROSITE" id="PS51371"/>
    </source>
</evidence>
<dbReference type="CDD" id="cd04590">
    <property type="entry name" value="CBS_pair_CorC_HlyC_assoc"/>
    <property type="match status" value="1"/>
</dbReference>
<dbReference type="Pfam" id="PF03471">
    <property type="entry name" value="CorC_HlyC"/>
    <property type="match status" value="1"/>
</dbReference>
<dbReference type="InterPro" id="IPR016169">
    <property type="entry name" value="FAD-bd_PCMH_sub2"/>
</dbReference>
<evidence type="ECO:0000313" key="12">
    <source>
        <dbReference type="EMBL" id="HGZ10966.1"/>
    </source>
</evidence>
<dbReference type="Gene3D" id="3.10.580.10">
    <property type="entry name" value="CBS-domain"/>
    <property type="match status" value="1"/>
</dbReference>
<feature type="domain" description="CBS" evidence="10">
    <location>
        <begin position="205"/>
        <end position="266"/>
    </location>
</feature>
<dbReference type="FunFam" id="3.10.580.10:FF:000002">
    <property type="entry name" value="Magnesium/cobalt efflux protein CorC"/>
    <property type="match status" value="1"/>
</dbReference>
<dbReference type="PANTHER" id="PTHR22777">
    <property type="entry name" value="HEMOLYSIN-RELATED"/>
    <property type="match status" value="1"/>
</dbReference>
<keyword evidence="2 8" id="KW-0812">Transmembrane</keyword>
<feature type="transmembrane region" description="Helical" evidence="9">
    <location>
        <begin position="127"/>
        <end position="153"/>
    </location>
</feature>
<evidence type="ECO:0000256" key="1">
    <source>
        <dbReference type="ARBA" id="ARBA00004141"/>
    </source>
</evidence>
<gene>
    <name evidence="12" type="ORF">ENW48_01950</name>
</gene>
<evidence type="ECO:0000256" key="2">
    <source>
        <dbReference type="ARBA" id="ARBA00022692"/>
    </source>
</evidence>
<dbReference type="InterPro" id="IPR000644">
    <property type="entry name" value="CBS_dom"/>
</dbReference>
<feature type="transmembrane region" description="Helical" evidence="9">
    <location>
        <begin position="57"/>
        <end position="79"/>
    </location>
</feature>
<evidence type="ECO:0000256" key="6">
    <source>
        <dbReference type="ARBA" id="ARBA00023136"/>
    </source>
</evidence>
<evidence type="ECO:0000256" key="4">
    <source>
        <dbReference type="ARBA" id="ARBA00022989"/>
    </source>
</evidence>
<keyword evidence="4 8" id="KW-1133">Transmembrane helix</keyword>
<dbReference type="Gene3D" id="3.30.465.10">
    <property type="match status" value="1"/>
</dbReference>
<reference evidence="12" key="1">
    <citation type="journal article" date="2020" name="mSystems">
        <title>Genome- and Community-Level Interaction Insights into Carbon Utilization and Element Cycling Functions of Hydrothermarchaeota in Hydrothermal Sediment.</title>
        <authorList>
            <person name="Zhou Z."/>
            <person name="Liu Y."/>
            <person name="Xu W."/>
            <person name="Pan J."/>
            <person name="Luo Z.H."/>
            <person name="Li M."/>
        </authorList>
    </citation>
    <scope>NUCLEOTIDE SEQUENCE [LARGE SCALE GENOMIC DNA]</scope>
    <source>
        <strain evidence="12">SpSt-853</strain>
    </source>
</reference>
<protein>
    <submittedName>
        <fullName evidence="12">HlyC/CorC family transporter</fullName>
    </submittedName>
</protein>
<feature type="domain" description="CNNM transmembrane" evidence="11">
    <location>
        <begin position="1"/>
        <end position="186"/>
    </location>
</feature>
<dbReference type="Pfam" id="PF00571">
    <property type="entry name" value="CBS"/>
    <property type="match status" value="2"/>
</dbReference>
<evidence type="ECO:0000256" key="9">
    <source>
        <dbReference type="SAM" id="Phobius"/>
    </source>
</evidence>
<dbReference type="EMBL" id="DTKJ01000015">
    <property type="protein sequence ID" value="HGZ10966.1"/>
    <property type="molecule type" value="Genomic_DNA"/>
</dbReference>
<dbReference type="GO" id="GO:0050660">
    <property type="term" value="F:flavin adenine dinucleotide binding"/>
    <property type="evidence" value="ECO:0007669"/>
    <property type="project" value="InterPro"/>
</dbReference>
<evidence type="ECO:0000256" key="7">
    <source>
        <dbReference type="PROSITE-ProRule" id="PRU00703"/>
    </source>
</evidence>
<dbReference type="GO" id="GO:0005886">
    <property type="term" value="C:plasma membrane"/>
    <property type="evidence" value="ECO:0007669"/>
    <property type="project" value="TreeGrafter"/>
</dbReference>
<dbReference type="PROSITE" id="PS51846">
    <property type="entry name" value="CNNM"/>
    <property type="match status" value="1"/>
</dbReference>
<evidence type="ECO:0000256" key="5">
    <source>
        <dbReference type="ARBA" id="ARBA00023122"/>
    </source>
</evidence>
<dbReference type="InterPro" id="IPR002550">
    <property type="entry name" value="CNNM"/>
</dbReference>
<feature type="domain" description="CBS" evidence="10">
    <location>
        <begin position="267"/>
        <end position="324"/>
    </location>
</feature>
<accession>A0A7C5AKF6</accession>
<dbReference type="InterPro" id="IPR036318">
    <property type="entry name" value="FAD-bd_PCMH-like_sf"/>
</dbReference>
<keyword evidence="5 7" id="KW-0129">CBS domain</keyword>
<comment type="caution">
    <text evidence="12">The sequence shown here is derived from an EMBL/GenBank/DDBJ whole genome shotgun (WGS) entry which is preliminary data.</text>
</comment>
<dbReference type="SMART" id="SM00116">
    <property type="entry name" value="CBS"/>
    <property type="match status" value="2"/>
</dbReference>
<evidence type="ECO:0000259" key="11">
    <source>
        <dbReference type="PROSITE" id="PS51846"/>
    </source>
</evidence>
<keyword evidence="3" id="KW-0677">Repeat</keyword>
<dbReference type="SUPFAM" id="SSF56176">
    <property type="entry name" value="FAD-binding/transporter-associated domain-like"/>
    <property type="match status" value="1"/>
</dbReference>
<name>A0A7C5AKF6_9BACT</name>
<evidence type="ECO:0000256" key="3">
    <source>
        <dbReference type="ARBA" id="ARBA00022737"/>
    </source>
</evidence>
<sequence>MTYTFFLLILGLIFLEGFFAASEIALVSANRRRLRQLAEEHHAGARVALRLLSKPEYFLATTLVGAYMAAAANSILLTAFFSDMLGSKGELLTGLLLPPLLLILAEITPKSIGRQRATTLALNLSFILQVISWMMYPITLLFSGVSRLVLFAFRARQPSHLPFITREDLHMVVTKSGPEVDLEALERRIINRILHFSLRTVREAMIPLVRVAALPDTATVAQALDEFRTSPYSRLPVYHHRIDNLVGVLHSFDLLGEKPSLQSIKPLVRPVHYVPESKKIDQLLQEMQRQGIHLAVVVDEYGGTVGIVTIEDLLEEIVGEIDDEFDQAVAPLRQLGERHYLIQGRMEVEALNEALQLNIPLGNYETVAGFIISQLGNLPRAGDQVRYGSLRFVVRRAEARTVKEVELFVESAPA</sequence>
<organism evidence="12">
    <name type="scientific">Desulfobacca acetoxidans</name>
    <dbReference type="NCBI Taxonomy" id="60893"/>
    <lineage>
        <taxon>Bacteria</taxon>
        <taxon>Pseudomonadati</taxon>
        <taxon>Thermodesulfobacteriota</taxon>
        <taxon>Desulfobaccia</taxon>
        <taxon>Desulfobaccales</taxon>
        <taxon>Desulfobaccaceae</taxon>
        <taxon>Desulfobacca</taxon>
    </lineage>
</organism>
<keyword evidence="6 8" id="KW-0472">Membrane</keyword>
<dbReference type="InterPro" id="IPR005170">
    <property type="entry name" value="Transptr-assoc_dom"/>
</dbReference>